<organism evidence="2 3">
    <name type="scientific">Aureimonas endophytica</name>
    <dbReference type="NCBI Taxonomy" id="2027858"/>
    <lineage>
        <taxon>Bacteria</taxon>
        <taxon>Pseudomonadati</taxon>
        <taxon>Pseudomonadota</taxon>
        <taxon>Alphaproteobacteria</taxon>
        <taxon>Hyphomicrobiales</taxon>
        <taxon>Aurantimonadaceae</taxon>
        <taxon>Aureimonas</taxon>
    </lineage>
</organism>
<dbReference type="RefSeq" id="WP_188906433.1">
    <property type="nucleotide sequence ID" value="NZ_BMIQ01000001.1"/>
</dbReference>
<protein>
    <submittedName>
        <fullName evidence="2">Uncharacterized protein</fullName>
    </submittedName>
</protein>
<evidence type="ECO:0000313" key="3">
    <source>
        <dbReference type="Proteomes" id="UP000644699"/>
    </source>
</evidence>
<comment type="caution">
    <text evidence="2">The sequence shown here is derived from an EMBL/GenBank/DDBJ whole genome shotgun (WGS) entry which is preliminary data.</text>
</comment>
<dbReference type="AlphaFoldDB" id="A0A916ZC41"/>
<name>A0A916ZC41_9HYPH</name>
<proteinExistence type="predicted"/>
<reference evidence="2" key="1">
    <citation type="journal article" date="2014" name="Int. J. Syst. Evol. Microbiol.">
        <title>Complete genome sequence of Corynebacterium casei LMG S-19264T (=DSM 44701T), isolated from a smear-ripened cheese.</title>
        <authorList>
            <consortium name="US DOE Joint Genome Institute (JGI-PGF)"/>
            <person name="Walter F."/>
            <person name="Albersmeier A."/>
            <person name="Kalinowski J."/>
            <person name="Ruckert C."/>
        </authorList>
    </citation>
    <scope>NUCLEOTIDE SEQUENCE</scope>
    <source>
        <strain evidence="2">CGMCC 1.15367</strain>
    </source>
</reference>
<evidence type="ECO:0000313" key="2">
    <source>
        <dbReference type="EMBL" id="GGD87402.1"/>
    </source>
</evidence>
<accession>A0A916ZC41</accession>
<dbReference type="EMBL" id="BMIQ01000001">
    <property type="protein sequence ID" value="GGD87402.1"/>
    <property type="molecule type" value="Genomic_DNA"/>
</dbReference>
<keyword evidence="3" id="KW-1185">Reference proteome</keyword>
<feature type="region of interest" description="Disordered" evidence="1">
    <location>
        <begin position="94"/>
        <end position="114"/>
    </location>
</feature>
<sequence>MSESIIIRIARAQARRQVRCAVASLVAGRDFGRDHRGASAVLDASDLTGRGYEWLDDLLESAEAAARAEVAPIRYDDEPLDPPDVEREVGERIAAALQDPRAPRPATAFRYGSR</sequence>
<evidence type="ECO:0000256" key="1">
    <source>
        <dbReference type="SAM" id="MobiDB-lite"/>
    </source>
</evidence>
<gene>
    <name evidence="2" type="ORF">GCM10011390_02650</name>
</gene>
<reference evidence="2" key="2">
    <citation type="submission" date="2020-09" db="EMBL/GenBank/DDBJ databases">
        <authorList>
            <person name="Sun Q."/>
            <person name="Zhou Y."/>
        </authorList>
    </citation>
    <scope>NUCLEOTIDE SEQUENCE</scope>
    <source>
        <strain evidence="2">CGMCC 1.15367</strain>
    </source>
</reference>
<dbReference type="Proteomes" id="UP000644699">
    <property type="component" value="Unassembled WGS sequence"/>
</dbReference>